<dbReference type="GO" id="GO:0016020">
    <property type="term" value="C:membrane"/>
    <property type="evidence" value="ECO:0007669"/>
    <property type="project" value="UniProtKB-SubCell"/>
</dbReference>
<dbReference type="Proteomes" id="UP000076738">
    <property type="component" value="Unassembled WGS sequence"/>
</dbReference>
<evidence type="ECO:0000256" key="4">
    <source>
        <dbReference type="ARBA" id="ARBA00022692"/>
    </source>
</evidence>
<dbReference type="OrthoDB" id="6133115at2759"/>
<evidence type="ECO:0000256" key="7">
    <source>
        <dbReference type="ARBA" id="ARBA00049119"/>
    </source>
</evidence>
<evidence type="ECO:0000313" key="12">
    <source>
        <dbReference type="EMBL" id="KZP00108.1"/>
    </source>
</evidence>
<evidence type="ECO:0000256" key="8">
    <source>
        <dbReference type="RuleBase" id="RU003346"/>
    </source>
</evidence>
<dbReference type="FunFam" id="1.20.1250.20:FF:000134">
    <property type="entry name" value="MFS sugar transporter protein"/>
    <property type="match status" value="1"/>
</dbReference>
<keyword evidence="3 8" id="KW-0813">Transport</keyword>
<protein>
    <submittedName>
        <fullName evidence="12">General substrate transporter</fullName>
    </submittedName>
</protein>
<gene>
    <name evidence="12" type="ORF">CALVIDRAFT_595517</name>
</gene>
<accession>A0A167QNY8</accession>
<dbReference type="Gene3D" id="1.20.1250.20">
    <property type="entry name" value="MFS general substrate transporter like domains"/>
    <property type="match status" value="1"/>
</dbReference>
<feature type="transmembrane region" description="Helical" evidence="10">
    <location>
        <begin position="493"/>
        <end position="512"/>
    </location>
</feature>
<feature type="transmembrane region" description="Helical" evidence="10">
    <location>
        <begin position="424"/>
        <end position="442"/>
    </location>
</feature>
<evidence type="ECO:0000259" key="11">
    <source>
        <dbReference type="PROSITE" id="PS50850"/>
    </source>
</evidence>
<evidence type="ECO:0000256" key="3">
    <source>
        <dbReference type="ARBA" id="ARBA00022448"/>
    </source>
</evidence>
<feature type="transmembrane region" description="Helical" evidence="10">
    <location>
        <begin position="235"/>
        <end position="256"/>
    </location>
</feature>
<dbReference type="Pfam" id="PF00083">
    <property type="entry name" value="Sugar_tr"/>
    <property type="match status" value="1"/>
</dbReference>
<sequence length="557" mass="61223">MSLAPQEKTDEVYVEDSKAQQGSDREGSYTNGKDFLPTGRRMTALEKQEALRLAELADPGFKAFSYRGFIFTLYVLVVCCCSGDNGMDPTVMSAINSMTQFQSYFGIASSGGVPKTGIVFGIYTIGNVCSVFPNAYLPDRIGRRWSMFVGNLILILGAMLTANATSIGMFMGGRFLTGLGCTFAATSAKSYLAEITSPSSRGRFMGLLNSFYYVGQIIASGIAVPTGRYNNDWAWRAPLFVQGVPAIINIAFIMLLPESPRWLYSRGHTDRAASILANLHSRDRDVNSPLIQLELREIEEVISLDDATKHWWDFRPLFNSAASRYRIYLCIIVSVWGQLSGNGLITYYLTVLLNQAGITSPDRQRVLNFVNSITSFAGALSGTAISDHVGRRFLMIFGSCCAASGMAIVAGLLSPAGPQSVMRANAGVSFIFLFMVFFSFGWTPIQALYPTEVLSFEMRAKGLAFQTLITQGVSCINTFALPSALAAISWKTYIIFACFDVLGIATCYFVTVETKQLTLEEMDAVFESKHPRKFADDLSKEARRRVREERAARGIAV</sequence>
<feature type="compositionally biased region" description="Basic and acidic residues" evidence="9">
    <location>
        <begin position="7"/>
        <end position="27"/>
    </location>
</feature>
<dbReference type="GO" id="GO:0005351">
    <property type="term" value="F:carbohydrate:proton symporter activity"/>
    <property type="evidence" value="ECO:0007669"/>
    <property type="project" value="TreeGrafter"/>
</dbReference>
<comment type="similarity">
    <text evidence="2 8">Belongs to the major facilitator superfamily. Sugar transporter (TC 2.A.1.1) family.</text>
</comment>
<feature type="transmembrane region" description="Helical" evidence="10">
    <location>
        <begin position="393"/>
        <end position="412"/>
    </location>
</feature>
<feature type="domain" description="Major facilitator superfamily (MFS) profile" evidence="11">
    <location>
        <begin position="74"/>
        <end position="515"/>
    </location>
</feature>
<dbReference type="PROSITE" id="PS50850">
    <property type="entry name" value="MFS"/>
    <property type="match status" value="1"/>
</dbReference>
<evidence type="ECO:0000256" key="10">
    <source>
        <dbReference type="SAM" id="Phobius"/>
    </source>
</evidence>
<comment type="catalytic activity">
    <reaction evidence="7">
        <text>myo-inositol(out) + H(+)(out) = myo-inositol(in) + H(+)(in)</text>
        <dbReference type="Rhea" id="RHEA:60364"/>
        <dbReference type="ChEBI" id="CHEBI:15378"/>
        <dbReference type="ChEBI" id="CHEBI:17268"/>
    </reaction>
</comment>
<evidence type="ECO:0000256" key="2">
    <source>
        <dbReference type="ARBA" id="ARBA00010992"/>
    </source>
</evidence>
<dbReference type="EMBL" id="KV417270">
    <property type="protein sequence ID" value="KZP00108.1"/>
    <property type="molecule type" value="Genomic_DNA"/>
</dbReference>
<evidence type="ECO:0000256" key="5">
    <source>
        <dbReference type="ARBA" id="ARBA00022989"/>
    </source>
</evidence>
<keyword evidence="4 10" id="KW-0812">Transmembrane</keyword>
<evidence type="ECO:0000256" key="9">
    <source>
        <dbReference type="SAM" id="MobiDB-lite"/>
    </source>
</evidence>
<feature type="region of interest" description="Disordered" evidence="9">
    <location>
        <begin position="1"/>
        <end position="36"/>
    </location>
</feature>
<keyword evidence="6 10" id="KW-0472">Membrane</keyword>
<feature type="transmembrane region" description="Helical" evidence="10">
    <location>
        <begin position="204"/>
        <end position="223"/>
    </location>
</feature>
<keyword evidence="13" id="KW-1185">Reference proteome</keyword>
<organism evidence="12 13">
    <name type="scientific">Calocera viscosa (strain TUFC12733)</name>
    <dbReference type="NCBI Taxonomy" id="1330018"/>
    <lineage>
        <taxon>Eukaryota</taxon>
        <taxon>Fungi</taxon>
        <taxon>Dikarya</taxon>
        <taxon>Basidiomycota</taxon>
        <taxon>Agaricomycotina</taxon>
        <taxon>Dacrymycetes</taxon>
        <taxon>Dacrymycetales</taxon>
        <taxon>Dacrymycetaceae</taxon>
        <taxon>Calocera</taxon>
    </lineage>
</organism>
<name>A0A167QNY8_CALVF</name>
<dbReference type="PANTHER" id="PTHR48022">
    <property type="entry name" value="PLASTIDIC GLUCOSE TRANSPORTER 4"/>
    <property type="match status" value="1"/>
</dbReference>
<dbReference type="InterPro" id="IPR036259">
    <property type="entry name" value="MFS_trans_sf"/>
</dbReference>
<dbReference type="PANTHER" id="PTHR48022:SF79">
    <property type="entry name" value="LACTOSE PERMEASE, PUTATIVE (AFU_ORTHOLOGUE AFUA_6G01860)-RELATED"/>
    <property type="match status" value="1"/>
</dbReference>
<dbReference type="InterPro" id="IPR005828">
    <property type="entry name" value="MFS_sugar_transport-like"/>
</dbReference>
<proteinExistence type="inferred from homology"/>
<dbReference type="AlphaFoldDB" id="A0A167QNY8"/>
<evidence type="ECO:0000313" key="13">
    <source>
        <dbReference type="Proteomes" id="UP000076738"/>
    </source>
</evidence>
<feature type="transmembrane region" description="Helical" evidence="10">
    <location>
        <begin position="463"/>
        <end position="487"/>
    </location>
</feature>
<evidence type="ECO:0000256" key="6">
    <source>
        <dbReference type="ARBA" id="ARBA00023136"/>
    </source>
</evidence>
<reference evidence="12 13" key="1">
    <citation type="journal article" date="2016" name="Mol. Biol. Evol.">
        <title>Comparative Genomics of Early-Diverging Mushroom-Forming Fungi Provides Insights into the Origins of Lignocellulose Decay Capabilities.</title>
        <authorList>
            <person name="Nagy L.G."/>
            <person name="Riley R."/>
            <person name="Tritt A."/>
            <person name="Adam C."/>
            <person name="Daum C."/>
            <person name="Floudas D."/>
            <person name="Sun H."/>
            <person name="Yadav J.S."/>
            <person name="Pangilinan J."/>
            <person name="Larsson K.H."/>
            <person name="Matsuura K."/>
            <person name="Barry K."/>
            <person name="Labutti K."/>
            <person name="Kuo R."/>
            <person name="Ohm R.A."/>
            <person name="Bhattacharya S.S."/>
            <person name="Shirouzu T."/>
            <person name="Yoshinaga Y."/>
            <person name="Martin F.M."/>
            <person name="Grigoriev I.V."/>
            <person name="Hibbett D.S."/>
        </authorList>
    </citation>
    <scope>NUCLEOTIDE SEQUENCE [LARGE SCALE GENOMIC DNA]</scope>
    <source>
        <strain evidence="12 13">TUFC12733</strain>
    </source>
</reference>
<evidence type="ECO:0000256" key="1">
    <source>
        <dbReference type="ARBA" id="ARBA00004141"/>
    </source>
</evidence>
<dbReference type="InterPro" id="IPR050360">
    <property type="entry name" value="MFS_Sugar_Transporters"/>
</dbReference>
<dbReference type="InterPro" id="IPR003663">
    <property type="entry name" value="Sugar/inositol_transpt"/>
</dbReference>
<dbReference type="SUPFAM" id="SSF103473">
    <property type="entry name" value="MFS general substrate transporter"/>
    <property type="match status" value="1"/>
</dbReference>
<feature type="transmembrane region" description="Helical" evidence="10">
    <location>
        <begin position="148"/>
        <end position="169"/>
    </location>
</feature>
<feature type="transmembrane region" description="Helical" evidence="10">
    <location>
        <begin position="327"/>
        <end position="349"/>
    </location>
</feature>
<dbReference type="InterPro" id="IPR020846">
    <property type="entry name" value="MFS_dom"/>
</dbReference>
<dbReference type="NCBIfam" id="TIGR00879">
    <property type="entry name" value="SP"/>
    <property type="match status" value="1"/>
</dbReference>
<keyword evidence="5 10" id="KW-1133">Transmembrane helix</keyword>
<comment type="subcellular location">
    <subcellularLocation>
        <location evidence="1">Membrane</location>
        <topology evidence="1">Multi-pass membrane protein</topology>
    </subcellularLocation>
</comment>